<dbReference type="Proteomes" id="UP000801492">
    <property type="component" value="Unassembled WGS sequence"/>
</dbReference>
<name>A0A8K0GB64_IGNLU</name>
<dbReference type="EMBL" id="VTPC01008275">
    <property type="protein sequence ID" value="KAF2893054.1"/>
    <property type="molecule type" value="Genomic_DNA"/>
</dbReference>
<reference evidence="1" key="1">
    <citation type="submission" date="2019-08" db="EMBL/GenBank/DDBJ databases">
        <title>The genome of the North American firefly Photinus pyralis.</title>
        <authorList>
            <consortium name="Photinus pyralis genome working group"/>
            <person name="Fallon T.R."/>
            <person name="Sander Lower S.E."/>
            <person name="Weng J.-K."/>
        </authorList>
    </citation>
    <scope>NUCLEOTIDE SEQUENCE</scope>
    <source>
        <strain evidence="1">TRF0915ILg1</strain>
        <tissue evidence="1">Whole body</tissue>
    </source>
</reference>
<keyword evidence="2" id="KW-1185">Reference proteome</keyword>
<sequence>MNPKIYHQIQITFRIITNSIVLKMFVVLAFLVATCVLQAHSVPVPSIQSANSFSGSGLTQQDLDRARAIQDAYRNDPKPFDTSNWRPTEQNWLKPYVDVNDNFRVGVTGSLEPSFGVYGTYRF</sequence>
<evidence type="ECO:0000313" key="2">
    <source>
        <dbReference type="Proteomes" id="UP000801492"/>
    </source>
</evidence>
<protein>
    <submittedName>
        <fullName evidence="1">Uncharacterized protein</fullName>
    </submittedName>
</protein>
<proteinExistence type="predicted"/>
<dbReference type="AlphaFoldDB" id="A0A8K0GB64"/>
<accession>A0A8K0GB64</accession>
<evidence type="ECO:0000313" key="1">
    <source>
        <dbReference type="EMBL" id="KAF2893054.1"/>
    </source>
</evidence>
<comment type="caution">
    <text evidence="1">The sequence shown here is derived from an EMBL/GenBank/DDBJ whole genome shotgun (WGS) entry which is preliminary data.</text>
</comment>
<organism evidence="1 2">
    <name type="scientific">Ignelater luminosus</name>
    <name type="common">Cucubano</name>
    <name type="synonym">Pyrophorus luminosus</name>
    <dbReference type="NCBI Taxonomy" id="2038154"/>
    <lineage>
        <taxon>Eukaryota</taxon>
        <taxon>Metazoa</taxon>
        <taxon>Ecdysozoa</taxon>
        <taxon>Arthropoda</taxon>
        <taxon>Hexapoda</taxon>
        <taxon>Insecta</taxon>
        <taxon>Pterygota</taxon>
        <taxon>Neoptera</taxon>
        <taxon>Endopterygota</taxon>
        <taxon>Coleoptera</taxon>
        <taxon>Polyphaga</taxon>
        <taxon>Elateriformia</taxon>
        <taxon>Elateroidea</taxon>
        <taxon>Elateridae</taxon>
        <taxon>Agrypninae</taxon>
        <taxon>Pyrophorini</taxon>
        <taxon>Ignelater</taxon>
    </lineage>
</organism>
<gene>
    <name evidence="1" type="ORF">ILUMI_13124</name>
</gene>